<comment type="caution">
    <text evidence="4">The sequence shown here is derived from an EMBL/GenBank/DDBJ whole genome shotgun (WGS) entry which is preliminary data.</text>
</comment>
<evidence type="ECO:0000313" key="5">
    <source>
        <dbReference type="Proteomes" id="UP000739565"/>
    </source>
</evidence>
<dbReference type="Proteomes" id="UP000739565">
    <property type="component" value="Unassembled WGS sequence"/>
</dbReference>
<comment type="catalytic activity">
    <reaction evidence="2">
        <text>5-methylaminomethyl-2-thiouridine(34) in tRNA + (2E)-geranyl diphosphate = 5-methylaminomethyl-S-(2E)-geranyl-thiouridine(34) in tRNA + diphosphate</text>
        <dbReference type="Rhea" id="RHEA:14085"/>
        <dbReference type="Rhea" id="RHEA-COMP:10195"/>
        <dbReference type="Rhea" id="RHEA-COMP:14654"/>
        <dbReference type="ChEBI" id="CHEBI:33019"/>
        <dbReference type="ChEBI" id="CHEBI:58057"/>
        <dbReference type="ChEBI" id="CHEBI:74455"/>
        <dbReference type="ChEBI" id="CHEBI:140632"/>
    </reaction>
</comment>
<sequence>MTSRTDSDNYAEILNSGVPLLDVRAPVEFSQGAFPGAINLPLMEDEERHRVGTRYKQAGQDSAIKLGHELVSGSTKDERVARWVQFASANPDGYLYCFRGGLRSRISQQWLADAGIQYPRVVGGYKAMRSFLLEQLTQGIAQSHFILIAGFTGCGKTEVVKNLKATIDLEKLAHHRGSSFGKHASEQPTQIDFDNSLAIAFMRLRTQQITRIALEDESRLIGRCALPIPLREAMLASPVVWVEESHASRVERILHDYIEDLGAQFKNKLGPEAGFEAFSQRLLESLQNVYKRLGGERHARLQSLMQDALRIQAHSGVVDAHREWIRPLLTEYYDPMYEHQRAGKASRIVFSGDRLAVTHYLTQAGY</sequence>
<dbReference type="NCBIfam" id="NF008751">
    <property type="entry name" value="PRK11784.1-3"/>
    <property type="match status" value="1"/>
</dbReference>
<reference evidence="4" key="1">
    <citation type="submission" date="2021-07" db="EMBL/GenBank/DDBJ databases">
        <title>New genus and species of the family Alcaligenaceae.</title>
        <authorList>
            <person name="Hahn M.W."/>
        </authorList>
    </citation>
    <scope>NUCLEOTIDE SEQUENCE</scope>
    <source>
        <strain evidence="4">LF4-65</strain>
    </source>
</reference>
<dbReference type="NCBIfam" id="TIGR03167">
    <property type="entry name" value="tRNA_sel_U_synt"/>
    <property type="match status" value="1"/>
</dbReference>
<comment type="catalytic activity">
    <reaction evidence="2">
        <text>5-methylaminomethyl-S-(2E)-geranyl-thiouridine(34) in tRNA + selenophosphate + H(+) = 5-methylaminomethyl-2-(Se-phospho)selenouridine(34) in tRNA + (2E)-thiogeraniol</text>
        <dbReference type="Rhea" id="RHEA:60172"/>
        <dbReference type="Rhea" id="RHEA-COMP:14654"/>
        <dbReference type="Rhea" id="RHEA-COMP:15523"/>
        <dbReference type="ChEBI" id="CHEBI:15378"/>
        <dbReference type="ChEBI" id="CHEBI:16144"/>
        <dbReference type="ChEBI" id="CHEBI:140632"/>
        <dbReference type="ChEBI" id="CHEBI:143702"/>
        <dbReference type="ChEBI" id="CHEBI:143703"/>
    </reaction>
</comment>
<gene>
    <name evidence="4" type="primary">mnmH</name>
    <name evidence="2" type="synonym">selU</name>
    <name evidence="4" type="ORF">KZZ10_06700</name>
</gene>
<comment type="similarity">
    <text evidence="2">Belongs to the SelU family.</text>
</comment>
<dbReference type="EMBL" id="JAHXRI010000006">
    <property type="protein sequence ID" value="MBZ1350332.1"/>
    <property type="molecule type" value="Genomic_DNA"/>
</dbReference>
<dbReference type="InterPro" id="IPR017582">
    <property type="entry name" value="SelU"/>
</dbReference>
<proteinExistence type="inferred from homology"/>
<evidence type="ECO:0000313" key="4">
    <source>
        <dbReference type="EMBL" id="MBZ1350332.1"/>
    </source>
</evidence>
<dbReference type="InterPro" id="IPR001763">
    <property type="entry name" value="Rhodanese-like_dom"/>
</dbReference>
<dbReference type="InterPro" id="IPR058840">
    <property type="entry name" value="AAA_SelU"/>
</dbReference>
<dbReference type="SUPFAM" id="SSF52821">
    <property type="entry name" value="Rhodanese/Cell cycle control phosphatase"/>
    <property type="match status" value="1"/>
</dbReference>
<dbReference type="AlphaFoldDB" id="A0A953T4Y8"/>
<keyword evidence="2 4" id="KW-0808">Transferase</keyword>
<dbReference type="GO" id="GO:0016765">
    <property type="term" value="F:transferase activity, transferring alkyl or aryl (other than methyl) groups"/>
    <property type="evidence" value="ECO:0007669"/>
    <property type="project" value="UniProtKB-UniRule"/>
</dbReference>
<organism evidence="4 5">
    <name type="scientific">Zwartia hollandica</name>
    <dbReference type="NCBI Taxonomy" id="324606"/>
    <lineage>
        <taxon>Bacteria</taxon>
        <taxon>Pseudomonadati</taxon>
        <taxon>Pseudomonadota</taxon>
        <taxon>Betaproteobacteria</taxon>
        <taxon>Burkholderiales</taxon>
        <taxon>Alcaligenaceae</taxon>
        <taxon>Zwartia</taxon>
    </lineage>
</organism>
<dbReference type="InterPro" id="IPR027417">
    <property type="entry name" value="P-loop_NTPase"/>
</dbReference>
<dbReference type="GO" id="GO:0043828">
    <property type="term" value="F:tRNA 2-selenouridine synthase activity"/>
    <property type="evidence" value="ECO:0007669"/>
    <property type="project" value="UniProtKB-EC"/>
</dbReference>
<dbReference type="EC" id="2.9.1.3" evidence="2"/>
<comment type="subunit">
    <text evidence="2">Monomer.</text>
</comment>
<dbReference type="HAMAP" id="MF_01622">
    <property type="entry name" value="tRNA_sel_U_synth"/>
    <property type="match status" value="1"/>
</dbReference>
<evidence type="ECO:0000256" key="1">
    <source>
        <dbReference type="ARBA" id="ARBA00023266"/>
    </source>
</evidence>
<dbReference type="NCBIfam" id="NF008750">
    <property type="entry name" value="PRK11784.1-2"/>
    <property type="match status" value="1"/>
</dbReference>
<keyword evidence="5" id="KW-1185">Reference proteome</keyword>
<comment type="catalytic activity">
    <reaction evidence="2">
        <text>5-methylaminomethyl-2-(Se-phospho)selenouridine(34) in tRNA + H2O = 5-methylaminomethyl-2-selenouridine(34) in tRNA + phosphate</text>
        <dbReference type="Rhea" id="RHEA:60176"/>
        <dbReference type="Rhea" id="RHEA-COMP:10196"/>
        <dbReference type="Rhea" id="RHEA-COMP:15523"/>
        <dbReference type="ChEBI" id="CHEBI:15377"/>
        <dbReference type="ChEBI" id="CHEBI:43474"/>
        <dbReference type="ChEBI" id="CHEBI:82743"/>
        <dbReference type="ChEBI" id="CHEBI:143702"/>
    </reaction>
</comment>
<dbReference type="PANTHER" id="PTHR30401:SF0">
    <property type="entry name" value="TRNA 2-SELENOURIDINE SYNTHASE"/>
    <property type="match status" value="1"/>
</dbReference>
<protein>
    <recommendedName>
        <fullName evidence="2">tRNA 2-selenouridine synthase</fullName>
        <ecNumber evidence="2">2.9.1.3</ecNumber>
    </recommendedName>
</protein>
<dbReference type="SUPFAM" id="SSF52540">
    <property type="entry name" value="P-loop containing nucleoside triphosphate hydrolases"/>
    <property type="match status" value="1"/>
</dbReference>
<evidence type="ECO:0000259" key="3">
    <source>
        <dbReference type="PROSITE" id="PS50206"/>
    </source>
</evidence>
<dbReference type="PANTHER" id="PTHR30401">
    <property type="entry name" value="TRNA 2-SELENOURIDINE SYNTHASE"/>
    <property type="match status" value="1"/>
</dbReference>
<keyword evidence="1 2" id="KW-0711">Selenium</keyword>
<feature type="domain" description="Rhodanese" evidence="3">
    <location>
        <begin position="14"/>
        <end position="137"/>
    </location>
</feature>
<feature type="active site" description="S-selanylcysteine intermediate" evidence="2">
    <location>
        <position position="97"/>
    </location>
</feature>
<dbReference type="PROSITE" id="PS50206">
    <property type="entry name" value="RHODANESE_3"/>
    <property type="match status" value="1"/>
</dbReference>
<evidence type="ECO:0000256" key="2">
    <source>
        <dbReference type="HAMAP-Rule" id="MF_01622"/>
    </source>
</evidence>
<name>A0A953T4Y8_9BURK</name>
<dbReference type="SMART" id="SM00450">
    <property type="entry name" value="RHOD"/>
    <property type="match status" value="1"/>
</dbReference>
<dbReference type="Pfam" id="PF00581">
    <property type="entry name" value="Rhodanese"/>
    <property type="match status" value="1"/>
</dbReference>
<dbReference type="Gene3D" id="3.40.250.10">
    <property type="entry name" value="Rhodanese-like domain"/>
    <property type="match status" value="1"/>
</dbReference>
<dbReference type="GO" id="GO:0002098">
    <property type="term" value="P:tRNA wobble uridine modification"/>
    <property type="evidence" value="ECO:0007669"/>
    <property type="project" value="UniProtKB-UniRule"/>
</dbReference>
<comment type="function">
    <text evidence="2">Involved in the post-transcriptional modification of the uridine at the wobble position (U34) of tRNA(Lys), tRNA(Glu) and tRNA(Gln). Catalyzes the conversion of 2-thiouridine (S2U-RNA) to 2-selenouridine (Se2U-RNA). Acts in a two-step process involving geranylation of 2-thiouridine (S2U) to S-geranyl-2-thiouridine (geS2U) and subsequent selenation of the latter derivative to 2-selenouridine (Se2U) in the tRNA chain.</text>
</comment>
<accession>A0A953T4Y8</accession>
<comment type="catalytic activity">
    <reaction evidence="2">
        <text>5-methylaminomethyl-2-thiouridine(34) in tRNA + selenophosphate + (2E)-geranyl diphosphate + H2O + H(+) = 5-methylaminomethyl-2-selenouridine(34) in tRNA + (2E)-thiogeraniol + phosphate + diphosphate</text>
        <dbReference type="Rhea" id="RHEA:42716"/>
        <dbReference type="Rhea" id="RHEA-COMP:10195"/>
        <dbReference type="Rhea" id="RHEA-COMP:10196"/>
        <dbReference type="ChEBI" id="CHEBI:15377"/>
        <dbReference type="ChEBI" id="CHEBI:15378"/>
        <dbReference type="ChEBI" id="CHEBI:16144"/>
        <dbReference type="ChEBI" id="CHEBI:33019"/>
        <dbReference type="ChEBI" id="CHEBI:43474"/>
        <dbReference type="ChEBI" id="CHEBI:58057"/>
        <dbReference type="ChEBI" id="CHEBI:74455"/>
        <dbReference type="ChEBI" id="CHEBI:82743"/>
        <dbReference type="ChEBI" id="CHEBI:143703"/>
        <dbReference type="EC" id="2.9.1.3"/>
    </reaction>
</comment>
<dbReference type="RefSeq" id="WP_259660712.1">
    <property type="nucleotide sequence ID" value="NZ_JAHXRI010000006.1"/>
</dbReference>
<dbReference type="InterPro" id="IPR036873">
    <property type="entry name" value="Rhodanese-like_dom_sf"/>
</dbReference>
<dbReference type="Pfam" id="PF26341">
    <property type="entry name" value="AAA_SelU"/>
    <property type="match status" value="1"/>
</dbReference>